<dbReference type="PROSITE" id="PS50158">
    <property type="entry name" value="ZF_CCHC"/>
    <property type="match status" value="1"/>
</dbReference>
<dbReference type="GO" id="GO:0003676">
    <property type="term" value="F:nucleic acid binding"/>
    <property type="evidence" value="ECO:0007669"/>
    <property type="project" value="InterPro"/>
</dbReference>
<reference evidence="4" key="1">
    <citation type="submission" date="2021-05" db="EMBL/GenBank/DDBJ databases">
        <authorList>
            <person name="Alioto T."/>
            <person name="Alioto T."/>
            <person name="Gomez Garrido J."/>
        </authorList>
    </citation>
    <scope>NUCLEOTIDE SEQUENCE</scope>
</reference>
<protein>
    <recommendedName>
        <fullName evidence="3">CCHC-type domain-containing protein</fullName>
    </recommendedName>
</protein>
<keyword evidence="1" id="KW-0479">Metal-binding</keyword>
<accession>A0A8D8RUR5</accession>
<dbReference type="Gene3D" id="4.10.60.10">
    <property type="entry name" value="Zinc finger, CCHC-type"/>
    <property type="match status" value="1"/>
</dbReference>
<dbReference type="GO" id="GO:0008270">
    <property type="term" value="F:zinc ion binding"/>
    <property type="evidence" value="ECO:0007669"/>
    <property type="project" value="UniProtKB-KW"/>
</dbReference>
<proteinExistence type="predicted"/>
<keyword evidence="1" id="KW-0863">Zinc-finger</keyword>
<feature type="region of interest" description="Disordered" evidence="2">
    <location>
        <begin position="87"/>
        <end position="116"/>
    </location>
</feature>
<dbReference type="InterPro" id="IPR036875">
    <property type="entry name" value="Znf_CCHC_sf"/>
</dbReference>
<sequence>MCRVKPKVNVLMCYNCLEMGHHSDICRAAKHEKKCLNCTQIGHISKDCSKRSYCATCDREGHRTDSYICPAHKRRVQEETSRILREVRKENRNDEQDEDTDMTNALGGGNNMRLND</sequence>
<dbReference type="AlphaFoldDB" id="A0A8D8RUR5"/>
<evidence type="ECO:0000256" key="1">
    <source>
        <dbReference type="PROSITE-ProRule" id="PRU00047"/>
    </source>
</evidence>
<dbReference type="SUPFAM" id="SSF57756">
    <property type="entry name" value="Retrovirus zinc finger-like domains"/>
    <property type="match status" value="1"/>
</dbReference>
<evidence type="ECO:0000259" key="3">
    <source>
        <dbReference type="PROSITE" id="PS50158"/>
    </source>
</evidence>
<dbReference type="SMART" id="SM00343">
    <property type="entry name" value="ZnF_C2HC"/>
    <property type="match status" value="3"/>
</dbReference>
<organism evidence="4">
    <name type="scientific">Cacopsylla melanoneura</name>
    <dbReference type="NCBI Taxonomy" id="428564"/>
    <lineage>
        <taxon>Eukaryota</taxon>
        <taxon>Metazoa</taxon>
        <taxon>Ecdysozoa</taxon>
        <taxon>Arthropoda</taxon>
        <taxon>Hexapoda</taxon>
        <taxon>Insecta</taxon>
        <taxon>Pterygota</taxon>
        <taxon>Neoptera</taxon>
        <taxon>Paraneoptera</taxon>
        <taxon>Hemiptera</taxon>
        <taxon>Sternorrhyncha</taxon>
        <taxon>Psylloidea</taxon>
        <taxon>Psyllidae</taxon>
        <taxon>Psyllinae</taxon>
        <taxon>Cacopsylla</taxon>
    </lineage>
</organism>
<dbReference type="EMBL" id="HBUF01190328">
    <property type="protein sequence ID" value="CAG6657996.1"/>
    <property type="molecule type" value="Transcribed_RNA"/>
</dbReference>
<keyword evidence="1" id="KW-0862">Zinc</keyword>
<dbReference type="EMBL" id="HBUF01190329">
    <property type="protein sequence ID" value="CAG6657999.1"/>
    <property type="molecule type" value="Transcribed_RNA"/>
</dbReference>
<dbReference type="Pfam" id="PF00098">
    <property type="entry name" value="zf-CCHC"/>
    <property type="match status" value="1"/>
</dbReference>
<evidence type="ECO:0000313" key="4">
    <source>
        <dbReference type="EMBL" id="CAG6657999.1"/>
    </source>
</evidence>
<name>A0A8D8RUR5_9HEMI</name>
<feature type="domain" description="CCHC-type" evidence="3">
    <location>
        <begin position="34"/>
        <end position="50"/>
    </location>
</feature>
<dbReference type="InterPro" id="IPR001878">
    <property type="entry name" value="Znf_CCHC"/>
</dbReference>
<dbReference type="EMBL" id="HBUF01190327">
    <property type="protein sequence ID" value="CAG6657994.1"/>
    <property type="molecule type" value="Transcribed_RNA"/>
</dbReference>
<evidence type="ECO:0000256" key="2">
    <source>
        <dbReference type="SAM" id="MobiDB-lite"/>
    </source>
</evidence>